<accession>A0ABP0RUL5</accession>
<feature type="transmembrane region" description="Helical" evidence="2">
    <location>
        <begin position="353"/>
        <end position="382"/>
    </location>
</feature>
<protein>
    <submittedName>
        <fullName evidence="3">Uncharacterized protein</fullName>
    </submittedName>
</protein>
<organism evidence="3 4">
    <name type="scientific">Durusdinium trenchii</name>
    <dbReference type="NCBI Taxonomy" id="1381693"/>
    <lineage>
        <taxon>Eukaryota</taxon>
        <taxon>Sar</taxon>
        <taxon>Alveolata</taxon>
        <taxon>Dinophyceae</taxon>
        <taxon>Suessiales</taxon>
        <taxon>Symbiodiniaceae</taxon>
        <taxon>Durusdinium</taxon>
    </lineage>
</organism>
<dbReference type="EMBL" id="CAXAMM010042350">
    <property type="protein sequence ID" value="CAK9104326.1"/>
    <property type="molecule type" value="Genomic_DNA"/>
</dbReference>
<keyword evidence="2" id="KW-0472">Membrane</keyword>
<evidence type="ECO:0000256" key="1">
    <source>
        <dbReference type="SAM" id="MobiDB-lite"/>
    </source>
</evidence>
<feature type="region of interest" description="Disordered" evidence="1">
    <location>
        <begin position="137"/>
        <end position="177"/>
    </location>
</feature>
<evidence type="ECO:0000313" key="3">
    <source>
        <dbReference type="EMBL" id="CAK9104326.1"/>
    </source>
</evidence>
<reference evidence="3 4" key="1">
    <citation type="submission" date="2024-02" db="EMBL/GenBank/DDBJ databases">
        <authorList>
            <person name="Chen Y."/>
            <person name="Shah S."/>
            <person name="Dougan E. K."/>
            <person name="Thang M."/>
            <person name="Chan C."/>
        </authorList>
    </citation>
    <scope>NUCLEOTIDE SEQUENCE [LARGE SCALE GENOMIC DNA]</scope>
</reference>
<sequence>MECLGPFARRAVTAAIRKTTGGNFIVNTIKLKSLWDQFVIWHFGSVFNLKWGQMSISSTYMMDNGQKHKVVFVTDLTDFRPFVKAIEDQFLKVKDNFHIAISQIFVKKALESEECRTLQKPTATFLKQCAKSGLSHEADKADKPASFEASKEDSSNSSSSSVEKDNEHTTNNQPADEDQIFGLNLLAEEAEAISGQPESDSELDNDKSSDDPSLHLLCKGLAATFHPTEFNDDDAVEARVSEVMNSEVQSHVADTHERTIAFESVKNNNCDNLLNQEQMNQLQNPDMDFIDAAVETCVTLVKIGLLPVRQAFSFCWSSVHMKASNVNMLLKEATEAVEEVVEEMMVEVVVMEVGLMLVGTMVLKVEMLLQTILLLTLMLMMADPMMKTMSQMVLQNQM</sequence>
<keyword evidence="4" id="KW-1185">Reference proteome</keyword>
<evidence type="ECO:0000313" key="4">
    <source>
        <dbReference type="Proteomes" id="UP001642464"/>
    </source>
</evidence>
<evidence type="ECO:0000256" key="2">
    <source>
        <dbReference type="SAM" id="Phobius"/>
    </source>
</evidence>
<dbReference type="Proteomes" id="UP001642464">
    <property type="component" value="Unassembled WGS sequence"/>
</dbReference>
<feature type="compositionally biased region" description="Basic and acidic residues" evidence="1">
    <location>
        <begin position="137"/>
        <end position="154"/>
    </location>
</feature>
<keyword evidence="2" id="KW-1133">Transmembrane helix</keyword>
<comment type="caution">
    <text evidence="3">The sequence shown here is derived from an EMBL/GenBank/DDBJ whole genome shotgun (WGS) entry which is preliminary data.</text>
</comment>
<proteinExistence type="predicted"/>
<name>A0ABP0RUL5_9DINO</name>
<keyword evidence="2" id="KW-0812">Transmembrane</keyword>
<gene>
    <name evidence="3" type="ORF">SCF082_LOCUS48691</name>
</gene>